<dbReference type="HOGENOM" id="CLU_130936_3_0_12"/>
<reference evidence="2 3" key="1">
    <citation type="journal article" date="2015" name="Stand. Genomic Sci.">
        <title>Complete genome sequence and description of Salinispira pacifica gen. nov., sp. nov., a novel spirochaete isolated form a hypersaline microbial mat.</title>
        <authorList>
            <person name="Ben Hania W."/>
            <person name="Joseph M."/>
            <person name="Schumann P."/>
            <person name="Bunk B."/>
            <person name="Fiebig A."/>
            <person name="Sproer C."/>
            <person name="Klenk H.P."/>
            <person name="Fardeau M.L."/>
            <person name="Spring S."/>
        </authorList>
    </citation>
    <scope>NUCLEOTIDE SEQUENCE [LARGE SCALE GENOMIC DNA]</scope>
    <source>
        <strain evidence="2 3">L21-RPul-D2</strain>
    </source>
</reference>
<name>V5WMD7_9SPIO</name>
<evidence type="ECO:0000313" key="2">
    <source>
        <dbReference type="EMBL" id="AHC16810.1"/>
    </source>
</evidence>
<organism evidence="2 3">
    <name type="scientific">Salinispira pacifica</name>
    <dbReference type="NCBI Taxonomy" id="1307761"/>
    <lineage>
        <taxon>Bacteria</taxon>
        <taxon>Pseudomonadati</taxon>
        <taxon>Spirochaetota</taxon>
        <taxon>Spirochaetia</taxon>
        <taxon>Spirochaetales</taxon>
        <taxon>Spirochaetaceae</taxon>
        <taxon>Salinispira</taxon>
    </lineage>
</organism>
<evidence type="ECO:0000256" key="1">
    <source>
        <dbReference type="SAM" id="Phobius"/>
    </source>
</evidence>
<dbReference type="eggNOG" id="COG5341">
    <property type="taxonomic scope" value="Bacteria"/>
</dbReference>
<dbReference type="InterPro" id="IPR038690">
    <property type="entry name" value="NusG_2_sf"/>
</dbReference>
<accession>V5WMD7</accession>
<feature type="transmembrane region" description="Helical" evidence="1">
    <location>
        <begin position="38"/>
        <end position="59"/>
    </location>
</feature>
<keyword evidence="1" id="KW-0472">Membrane</keyword>
<dbReference type="Gene3D" id="2.60.320.10">
    <property type="entry name" value="N-utilization substance G protein NusG, insert domain"/>
    <property type="match status" value="1"/>
</dbReference>
<dbReference type="Pfam" id="PF07009">
    <property type="entry name" value="NusG_II"/>
    <property type="match status" value="1"/>
</dbReference>
<dbReference type="RefSeq" id="WP_024269696.1">
    <property type="nucleotide sequence ID" value="NC_023035.1"/>
</dbReference>
<dbReference type="STRING" id="1307761.L21SP2_3474"/>
<dbReference type="CDD" id="cd09910">
    <property type="entry name" value="NGN-insert_like"/>
    <property type="match status" value="1"/>
</dbReference>
<protein>
    <submittedName>
        <fullName evidence="2">Uncharacterized protein</fullName>
    </submittedName>
</protein>
<sequence length="157" mass="17058">MKKNSKKPEGKKSGNGNPASAVRSLIRNIRGFLRPGDFLIALVYAGLFGLFLVISLQSFGEAGSLLIQSAGDEYRYDLETPRILEYRGPIGSTVVELDGNGRARFQSSDCRDQICVHAGWLENGGDWAACLPNRVIIRLDSAPPRDESGAEIDATAF</sequence>
<keyword evidence="1" id="KW-0812">Transmembrane</keyword>
<dbReference type="OrthoDB" id="47603at2"/>
<gene>
    <name evidence="2" type="ORF">L21SP2_3474</name>
</gene>
<proteinExistence type="predicted"/>
<keyword evidence="1" id="KW-1133">Transmembrane helix</keyword>
<evidence type="ECO:0000313" key="3">
    <source>
        <dbReference type="Proteomes" id="UP000018680"/>
    </source>
</evidence>
<dbReference type="KEGG" id="slr:L21SP2_3474"/>
<dbReference type="AlphaFoldDB" id="V5WMD7"/>
<dbReference type="EMBL" id="CP006939">
    <property type="protein sequence ID" value="AHC16810.1"/>
    <property type="molecule type" value="Genomic_DNA"/>
</dbReference>
<keyword evidence="3" id="KW-1185">Reference proteome</keyword>
<dbReference type="Proteomes" id="UP000018680">
    <property type="component" value="Chromosome"/>
</dbReference>